<evidence type="ECO:0000259" key="4">
    <source>
        <dbReference type="PROSITE" id="PS01124"/>
    </source>
</evidence>
<dbReference type="PROSITE" id="PS00041">
    <property type="entry name" value="HTH_ARAC_FAMILY_1"/>
    <property type="match status" value="1"/>
</dbReference>
<dbReference type="InterPro" id="IPR050204">
    <property type="entry name" value="AraC_XylS_family_regulators"/>
</dbReference>
<dbReference type="OrthoDB" id="9816344at2"/>
<evidence type="ECO:0000256" key="3">
    <source>
        <dbReference type="ARBA" id="ARBA00023163"/>
    </source>
</evidence>
<dbReference type="InterPro" id="IPR018060">
    <property type="entry name" value="HTH_AraC"/>
</dbReference>
<dbReference type="GO" id="GO:0043565">
    <property type="term" value="F:sequence-specific DNA binding"/>
    <property type="evidence" value="ECO:0007669"/>
    <property type="project" value="InterPro"/>
</dbReference>
<dbReference type="PROSITE" id="PS01124">
    <property type="entry name" value="HTH_ARAC_FAMILY_2"/>
    <property type="match status" value="1"/>
</dbReference>
<proteinExistence type="predicted"/>
<dbReference type="RefSeq" id="WP_062089860.1">
    <property type="nucleotide sequence ID" value="NZ_FCOK02000044.1"/>
</dbReference>
<dbReference type="InterPro" id="IPR009057">
    <property type="entry name" value="Homeodomain-like_sf"/>
</dbReference>
<dbReference type="AlphaFoldDB" id="A0A158I8N7"/>
<protein>
    <submittedName>
        <fullName evidence="5">AraC family transcriptional regulator</fullName>
    </submittedName>
</protein>
<dbReference type="Pfam" id="PF12833">
    <property type="entry name" value="HTH_18"/>
    <property type="match status" value="1"/>
</dbReference>
<dbReference type="GO" id="GO:0003700">
    <property type="term" value="F:DNA-binding transcription factor activity"/>
    <property type="evidence" value="ECO:0007669"/>
    <property type="project" value="InterPro"/>
</dbReference>
<dbReference type="EMBL" id="FCOK02000044">
    <property type="protein sequence ID" value="SAL52925.1"/>
    <property type="molecule type" value="Genomic_DNA"/>
</dbReference>
<dbReference type="SUPFAM" id="SSF46689">
    <property type="entry name" value="Homeodomain-like"/>
    <property type="match status" value="2"/>
</dbReference>
<sequence>MITRTPNAALGNEAAGFAANSRTTADHPVVLVEQDWRCPPPSAAGSATGDRIAVGRWAWEPGEGLEVSSRCDDRFCIVGISLTPATVRFQHGGNVIWDGPVMPGSIQITTPGESVSAAYSTSCRVMHLFIEPKLLSKRYEEAEGELQEPLRSIESPSIFRDVAVERLATALEEVNPVADASGRLYADSICDAIITRLLTRAAELTPGAARRASPLPKWRLRRALDFIEANLAQPIGLADVAASAGLTRMHFAAQFRSTTGYSPHAYLLRRRIEHAQMLLRTTALSVLDVALSCGFGSHAHFTTVFGRMVGESPNSWRSRMRGEGLIAELPVATSARRRDTET</sequence>
<name>A0A158I8N7_9BURK</name>
<dbReference type="PANTHER" id="PTHR46796:SF14">
    <property type="entry name" value="TRANSCRIPTIONAL REGULATORY PROTEIN"/>
    <property type="match status" value="1"/>
</dbReference>
<evidence type="ECO:0000313" key="5">
    <source>
        <dbReference type="EMBL" id="SAL52925.1"/>
    </source>
</evidence>
<keyword evidence="3" id="KW-0804">Transcription</keyword>
<gene>
    <name evidence="5" type="ORF">AWB69_05513</name>
</gene>
<evidence type="ECO:0000313" key="6">
    <source>
        <dbReference type="Proteomes" id="UP000054683"/>
    </source>
</evidence>
<keyword evidence="2" id="KW-0238">DNA-binding</keyword>
<accession>A0A158I8N7</accession>
<dbReference type="Proteomes" id="UP000054683">
    <property type="component" value="Unassembled WGS sequence"/>
</dbReference>
<evidence type="ECO:0000256" key="2">
    <source>
        <dbReference type="ARBA" id="ARBA00023125"/>
    </source>
</evidence>
<dbReference type="Gene3D" id="1.10.10.60">
    <property type="entry name" value="Homeodomain-like"/>
    <property type="match status" value="2"/>
</dbReference>
<keyword evidence="1" id="KW-0805">Transcription regulation</keyword>
<dbReference type="PANTHER" id="PTHR46796">
    <property type="entry name" value="HTH-TYPE TRANSCRIPTIONAL ACTIVATOR RHAS-RELATED"/>
    <property type="match status" value="1"/>
</dbReference>
<feature type="domain" description="HTH araC/xylS-type" evidence="4">
    <location>
        <begin position="221"/>
        <end position="319"/>
    </location>
</feature>
<organism evidence="5 6">
    <name type="scientific">Caballeronia udeis</name>
    <dbReference type="NCBI Taxonomy" id="1232866"/>
    <lineage>
        <taxon>Bacteria</taxon>
        <taxon>Pseudomonadati</taxon>
        <taxon>Pseudomonadota</taxon>
        <taxon>Betaproteobacteria</taxon>
        <taxon>Burkholderiales</taxon>
        <taxon>Burkholderiaceae</taxon>
        <taxon>Caballeronia</taxon>
    </lineage>
</organism>
<reference evidence="5 6" key="1">
    <citation type="submission" date="2016-01" db="EMBL/GenBank/DDBJ databases">
        <authorList>
            <person name="Oliw E.H."/>
        </authorList>
    </citation>
    <scope>NUCLEOTIDE SEQUENCE [LARGE SCALE GENOMIC DNA]</scope>
    <source>
        <strain evidence="5">LMG 27134</strain>
    </source>
</reference>
<evidence type="ECO:0000256" key="1">
    <source>
        <dbReference type="ARBA" id="ARBA00023015"/>
    </source>
</evidence>
<dbReference type="SMART" id="SM00342">
    <property type="entry name" value="HTH_ARAC"/>
    <property type="match status" value="1"/>
</dbReference>
<dbReference type="InterPro" id="IPR018062">
    <property type="entry name" value="HTH_AraC-typ_CS"/>
</dbReference>